<organism evidence="1 2">
    <name type="scientific">Caenimonas sedimenti</name>
    <dbReference type="NCBI Taxonomy" id="2596921"/>
    <lineage>
        <taxon>Bacteria</taxon>
        <taxon>Pseudomonadati</taxon>
        <taxon>Pseudomonadota</taxon>
        <taxon>Betaproteobacteria</taxon>
        <taxon>Burkholderiales</taxon>
        <taxon>Comamonadaceae</taxon>
        <taxon>Caenimonas</taxon>
    </lineage>
</organism>
<dbReference type="Proteomes" id="UP000318199">
    <property type="component" value="Unassembled WGS sequence"/>
</dbReference>
<sequence length="113" mass="12597">MTNVTFGIDDAMLREVKVIAAKRNTSVNALVRSYFAHLIESGVQDSESMNGNLQTLFDYSVGRIGRHRAKSFLGVDDPTLTAMLRQAGFPPPRASQEEEDRMLDEIKDIHLSS</sequence>
<evidence type="ECO:0000313" key="2">
    <source>
        <dbReference type="Proteomes" id="UP000318199"/>
    </source>
</evidence>
<accession>A0A562ZIQ1</accession>
<dbReference type="EMBL" id="VOBQ01000021">
    <property type="protein sequence ID" value="TWO68074.1"/>
    <property type="molecule type" value="Genomic_DNA"/>
</dbReference>
<name>A0A562ZIQ1_9BURK</name>
<comment type="caution">
    <text evidence="1">The sequence shown here is derived from an EMBL/GenBank/DDBJ whole genome shotgun (WGS) entry which is preliminary data.</text>
</comment>
<reference evidence="1 2" key="1">
    <citation type="submission" date="2019-07" db="EMBL/GenBank/DDBJ databases">
        <title>Caenimonas sedimenti sp. nov., isolated from activated sludge.</title>
        <authorList>
            <person name="Xu J."/>
        </authorList>
    </citation>
    <scope>NUCLEOTIDE SEQUENCE [LARGE SCALE GENOMIC DNA]</scope>
    <source>
        <strain evidence="1 2">HX-9-20</strain>
    </source>
</reference>
<keyword evidence="2" id="KW-1185">Reference proteome</keyword>
<evidence type="ECO:0000313" key="1">
    <source>
        <dbReference type="EMBL" id="TWO68074.1"/>
    </source>
</evidence>
<proteinExistence type="predicted"/>
<dbReference type="RefSeq" id="WP_186511161.1">
    <property type="nucleotide sequence ID" value="NZ_VOBQ01000021.1"/>
</dbReference>
<protein>
    <submittedName>
        <fullName evidence="1">Uncharacterized protein</fullName>
    </submittedName>
</protein>
<gene>
    <name evidence="1" type="ORF">FN976_24365</name>
</gene>
<dbReference type="AlphaFoldDB" id="A0A562ZIQ1"/>